<dbReference type="OrthoDB" id="4179406at2759"/>
<dbReference type="GO" id="GO:0000329">
    <property type="term" value="C:fungal-type vacuole membrane"/>
    <property type="evidence" value="ECO:0007669"/>
    <property type="project" value="TreeGrafter"/>
</dbReference>
<keyword evidence="3 6" id="KW-0812">Transmembrane</keyword>
<keyword evidence="2" id="KW-0926">Vacuole</keyword>
<feature type="transmembrane region" description="Helical" evidence="6">
    <location>
        <begin position="708"/>
        <end position="730"/>
    </location>
</feature>
<comment type="subcellular location">
    <subcellularLocation>
        <location evidence="1">Vacuole membrane</location>
        <topology evidence="1">Multi-pass membrane protein</topology>
    </subcellularLocation>
</comment>
<dbReference type="InterPro" id="IPR051572">
    <property type="entry name" value="VTC_Complex_Subunit"/>
</dbReference>
<keyword evidence="4 6" id="KW-1133">Transmembrane helix</keyword>
<dbReference type="InterPro" id="IPR004331">
    <property type="entry name" value="SPX_dom"/>
</dbReference>
<feature type="transmembrane region" description="Helical" evidence="6">
    <location>
        <begin position="581"/>
        <end position="601"/>
    </location>
</feature>
<dbReference type="PANTHER" id="PTHR46140:SF1">
    <property type="entry name" value="VACUOLAR TRANSPORTER CHAPERONE COMPLEX SUBUNIT 4-RELATED"/>
    <property type="match status" value="1"/>
</dbReference>
<dbReference type="PANTHER" id="PTHR46140">
    <property type="entry name" value="VACUOLAR TRANSPORTER CHAPERONE 1-RELATED"/>
    <property type="match status" value="1"/>
</dbReference>
<reference evidence="8" key="1">
    <citation type="journal article" date="2020" name="Microb. Genom.">
        <title>Genetic diversity of clinical and environmental Mucorales isolates obtained from an investigation of mucormycosis cases among solid organ transplant recipients.</title>
        <authorList>
            <person name="Nguyen M.H."/>
            <person name="Kaul D."/>
            <person name="Muto C."/>
            <person name="Cheng S.J."/>
            <person name="Richter R.A."/>
            <person name="Bruno V.M."/>
            <person name="Liu G."/>
            <person name="Beyhan S."/>
            <person name="Sundermann A.J."/>
            <person name="Mounaud S."/>
            <person name="Pasculle A.W."/>
            <person name="Nierman W.C."/>
            <person name="Driscoll E."/>
            <person name="Cumbie R."/>
            <person name="Clancy C.J."/>
            <person name="Dupont C.L."/>
        </authorList>
    </citation>
    <scope>NUCLEOTIDE SEQUENCE</scope>
    <source>
        <strain evidence="8">GL11</strain>
    </source>
</reference>
<evidence type="ECO:0000313" key="9">
    <source>
        <dbReference type="Proteomes" id="UP000716291"/>
    </source>
</evidence>
<dbReference type="GO" id="GO:0006799">
    <property type="term" value="P:polyphosphate biosynthetic process"/>
    <property type="evidence" value="ECO:0007669"/>
    <property type="project" value="UniProtKB-ARBA"/>
</dbReference>
<feature type="domain" description="SPX" evidence="7">
    <location>
        <begin position="1"/>
        <end position="134"/>
    </location>
</feature>
<protein>
    <recommendedName>
        <fullName evidence="7">SPX domain-containing protein</fullName>
    </recommendedName>
</protein>
<proteinExistence type="predicted"/>
<dbReference type="Gene3D" id="3.20.100.30">
    <property type="entry name" value="VTC, catalytic tunnel domain"/>
    <property type="match status" value="1"/>
</dbReference>
<dbReference type="Pfam" id="PF02656">
    <property type="entry name" value="DUF202"/>
    <property type="match status" value="1"/>
</dbReference>
<name>A0A9P6X6N1_RHIOR</name>
<sequence>MKFGAYLQENLFPPWRLSYFGYDRLKQELKIRQLDHEWTEKDEEEFIQLFDSELIKVKDFIHAKLAEIDARILYCERSVQNGDSYNAVDEALTDILFDVNDLSRFTRLNYVATQKMLKKHDRWTGRKLRQTYLENLRPLDNQRFDVPLVYISALQDLCRNQGKPSKAQKSDKGNSAEKTTYWIHPDNITEVKSILMLHLPVLHAAKTFQPSDAAVSSIYLDNSNFDLYTGLLQKDEMAETIQLDWRGTSNETSVKKEVYHANEQGGTFAKNEFSIDQSQVTGFLSSQSTADQLTFEKNKASLATANDIQGTIQQKKLEPILRIFYHRTAFRLSEAQHIHLDTDLAFIREDHLDGKKRREENDWRRAEVGIDYPFHYVTPEDILRFPYGILETELRSAAPAWLTSLVESHLVHEVPRFNRYLHGVSHFYRVALVPWWLSELETDIRKPRTENFGLTRSRSFKPLIDGQYKRLATPKQSEKKKKPVVTVKGEEYAMVDMEQLNHSKSVTQPLLPQDKSASNNSSTANLKGAVQFYENKEVTDSKGNLISSKKISDPPVDLESGKPVKKLKVDPKTFFSNERTFISWLQFCALLLTVALNLLNFGDTTSRIVGGVFIGVSASVAIYALYRFEKRAWMISHRSLGRYDDLWGPAVLCVVLVVALIMRDLDGISNEYPSEHSNHSQRAFHPEICNDAQGDAVKTGRLKYAFSYLKPFILLITVSACLLGCIYRPFHVQEIFCSLSFIPQDLCESFVLPDFSRLVQTQAFFLDRMTQSKVCLELKWFELATRELHATLKTRDGWLHSDLLKSKLQQYSGRVRQVEHALRSVHAQTQAVMDRLMARSAYLLQSKVTLKKGSNQQALGALYEHTMLLVEDELRRLILAIERTRALIFLLEEDLYAIHEIIFQEKKHQLSVKPNKVMHRLMTIAGSNTPCLIQDTVDLLTMFDAERRKGCEKLLLLLDKLESFQMDLVELRSLVMSPIFVPDAIPLEIHIESIRKTIERLKK</sequence>
<evidence type="ECO:0000256" key="6">
    <source>
        <dbReference type="SAM" id="Phobius"/>
    </source>
</evidence>
<keyword evidence="9" id="KW-1185">Reference proteome</keyword>
<dbReference type="GO" id="GO:0033254">
    <property type="term" value="C:vacuolar transporter chaperone complex"/>
    <property type="evidence" value="ECO:0007669"/>
    <property type="project" value="TreeGrafter"/>
</dbReference>
<evidence type="ECO:0000259" key="7">
    <source>
        <dbReference type="PROSITE" id="PS51382"/>
    </source>
</evidence>
<dbReference type="InterPro" id="IPR003807">
    <property type="entry name" value="DUF202"/>
</dbReference>
<dbReference type="AlphaFoldDB" id="A0A9P6X6N1"/>
<feature type="transmembrane region" description="Helical" evidence="6">
    <location>
        <begin position="646"/>
        <end position="662"/>
    </location>
</feature>
<feature type="transmembrane region" description="Helical" evidence="6">
    <location>
        <begin position="608"/>
        <end position="626"/>
    </location>
</feature>
<evidence type="ECO:0000256" key="3">
    <source>
        <dbReference type="ARBA" id="ARBA00022692"/>
    </source>
</evidence>
<evidence type="ECO:0000256" key="2">
    <source>
        <dbReference type="ARBA" id="ARBA00022554"/>
    </source>
</evidence>
<dbReference type="CDD" id="cd14480">
    <property type="entry name" value="SPX_VTC2_like"/>
    <property type="match status" value="1"/>
</dbReference>
<dbReference type="InterPro" id="IPR018966">
    <property type="entry name" value="VTC_domain"/>
</dbReference>
<evidence type="ECO:0000313" key="8">
    <source>
        <dbReference type="EMBL" id="KAG1306556.1"/>
    </source>
</evidence>
<comment type="caution">
    <text evidence="8">The sequence shown here is derived from an EMBL/GenBank/DDBJ whole genome shotgun (WGS) entry which is preliminary data.</text>
</comment>
<dbReference type="Proteomes" id="UP000716291">
    <property type="component" value="Unassembled WGS sequence"/>
</dbReference>
<gene>
    <name evidence="8" type="ORF">G6F64_007507</name>
</gene>
<keyword evidence="5 6" id="KW-0472">Membrane</keyword>
<evidence type="ECO:0000256" key="5">
    <source>
        <dbReference type="ARBA" id="ARBA00023136"/>
    </source>
</evidence>
<evidence type="ECO:0000256" key="1">
    <source>
        <dbReference type="ARBA" id="ARBA00004128"/>
    </source>
</evidence>
<accession>A0A9P6X6N1</accession>
<organism evidence="8 9">
    <name type="scientific">Rhizopus oryzae</name>
    <name type="common">Mucormycosis agent</name>
    <name type="synonym">Rhizopus arrhizus var. delemar</name>
    <dbReference type="NCBI Taxonomy" id="64495"/>
    <lineage>
        <taxon>Eukaryota</taxon>
        <taxon>Fungi</taxon>
        <taxon>Fungi incertae sedis</taxon>
        <taxon>Mucoromycota</taxon>
        <taxon>Mucoromycotina</taxon>
        <taxon>Mucoromycetes</taxon>
        <taxon>Mucorales</taxon>
        <taxon>Mucorineae</taxon>
        <taxon>Rhizopodaceae</taxon>
        <taxon>Rhizopus</taxon>
    </lineage>
</organism>
<dbReference type="Pfam" id="PF09359">
    <property type="entry name" value="VTC"/>
    <property type="match status" value="1"/>
</dbReference>
<dbReference type="PROSITE" id="PS51382">
    <property type="entry name" value="SPX"/>
    <property type="match status" value="1"/>
</dbReference>
<dbReference type="InterPro" id="IPR042267">
    <property type="entry name" value="VTC_sf"/>
</dbReference>
<dbReference type="EMBL" id="JAANQT010001110">
    <property type="protein sequence ID" value="KAG1306556.1"/>
    <property type="molecule type" value="Genomic_DNA"/>
</dbReference>
<evidence type="ECO:0000256" key="4">
    <source>
        <dbReference type="ARBA" id="ARBA00022989"/>
    </source>
</evidence>